<proteinExistence type="predicted"/>
<dbReference type="EMBL" id="RAHJ01000014">
    <property type="protein sequence ID" value="RJX69333.1"/>
    <property type="molecule type" value="Genomic_DNA"/>
</dbReference>
<dbReference type="AlphaFoldDB" id="A0A419R473"/>
<evidence type="ECO:0000256" key="4">
    <source>
        <dbReference type="ARBA" id="ARBA00023136"/>
    </source>
</evidence>
<dbReference type="GO" id="GO:0016020">
    <property type="term" value="C:membrane"/>
    <property type="evidence" value="ECO:0007669"/>
    <property type="project" value="UniProtKB-SubCell"/>
</dbReference>
<dbReference type="OrthoDB" id="7828645at2"/>
<reference evidence="7 8" key="1">
    <citation type="submission" date="2018-09" db="EMBL/GenBank/DDBJ databases">
        <title>Altererythrobacter sp.Ery1 and Ery12, the genome sequencing of novel strains in genus Alterythrobacter.</title>
        <authorList>
            <person name="Cheng H."/>
            <person name="Wu Y.-H."/>
            <person name="Fang C."/>
            <person name="Xu X.-W."/>
        </authorList>
    </citation>
    <scope>NUCLEOTIDE SEQUENCE [LARGE SCALE GENOMIC DNA]</scope>
    <source>
        <strain evidence="7 8">Ery12</strain>
    </source>
</reference>
<dbReference type="Gene3D" id="1.20.120.1630">
    <property type="match status" value="1"/>
</dbReference>
<feature type="transmembrane region" description="Helical" evidence="5">
    <location>
        <begin position="32"/>
        <end position="54"/>
    </location>
</feature>
<gene>
    <name evidence="7" type="ORF">D6858_04775</name>
</gene>
<accession>A0A419R473</accession>
<evidence type="ECO:0000256" key="5">
    <source>
        <dbReference type="SAM" id="Phobius"/>
    </source>
</evidence>
<keyword evidence="2 5" id="KW-0812">Transmembrane</keyword>
<feature type="transmembrane region" description="Helical" evidence="5">
    <location>
        <begin position="119"/>
        <end position="148"/>
    </location>
</feature>
<keyword evidence="8" id="KW-1185">Reference proteome</keyword>
<comment type="subcellular location">
    <subcellularLocation>
        <location evidence="1">Membrane</location>
        <topology evidence="1">Multi-pass membrane protein</topology>
    </subcellularLocation>
</comment>
<keyword evidence="4 5" id="KW-0472">Membrane</keyword>
<organism evidence="7 8">
    <name type="scientific">Tsuneonella suprasediminis</name>
    <dbReference type="NCBI Taxonomy" id="2306996"/>
    <lineage>
        <taxon>Bacteria</taxon>
        <taxon>Pseudomonadati</taxon>
        <taxon>Pseudomonadota</taxon>
        <taxon>Alphaproteobacteria</taxon>
        <taxon>Sphingomonadales</taxon>
        <taxon>Erythrobacteraceae</taxon>
        <taxon>Tsuneonella</taxon>
    </lineage>
</organism>
<feature type="domain" description="NnrU" evidence="6">
    <location>
        <begin position="1"/>
        <end position="210"/>
    </location>
</feature>
<evidence type="ECO:0000256" key="3">
    <source>
        <dbReference type="ARBA" id="ARBA00022989"/>
    </source>
</evidence>
<dbReference type="Proteomes" id="UP000284322">
    <property type="component" value="Unassembled WGS sequence"/>
</dbReference>
<sequence length="217" mass="23462">MLFAAIAFVGTHFALSHPLRAPIAGRVGEAAFLGIYSLVAFVTLGWMVVAFRAAPAADLGGSGDMGWAVASVLTVPALVLFLGSLSKNPALPNPRTQAAVNRAPTGVFAVTRHPMMWGFALWGIAHIVLWFDIRTLIVAGAVTFLALVGAHMQDRKKRGLLGNGWASWQSRTSFWPRWHKLFSAGWLLWLGALVLWLALTFAHMPGAGVPAGIWRWL</sequence>
<comment type="caution">
    <text evidence="7">The sequence shown here is derived from an EMBL/GenBank/DDBJ whole genome shotgun (WGS) entry which is preliminary data.</text>
</comment>
<protein>
    <submittedName>
        <fullName evidence="7">MFS transporter</fullName>
    </submittedName>
</protein>
<evidence type="ECO:0000313" key="7">
    <source>
        <dbReference type="EMBL" id="RJX69333.1"/>
    </source>
</evidence>
<keyword evidence="3 5" id="KW-1133">Transmembrane helix</keyword>
<name>A0A419R473_9SPHN</name>
<dbReference type="InterPro" id="IPR009915">
    <property type="entry name" value="NnrU_dom"/>
</dbReference>
<evidence type="ECO:0000313" key="8">
    <source>
        <dbReference type="Proteomes" id="UP000284322"/>
    </source>
</evidence>
<feature type="transmembrane region" description="Helical" evidence="5">
    <location>
        <begin position="181"/>
        <end position="202"/>
    </location>
</feature>
<evidence type="ECO:0000259" key="6">
    <source>
        <dbReference type="Pfam" id="PF07298"/>
    </source>
</evidence>
<feature type="transmembrane region" description="Helical" evidence="5">
    <location>
        <begin position="66"/>
        <end position="85"/>
    </location>
</feature>
<evidence type="ECO:0000256" key="1">
    <source>
        <dbReference type="ARBA" id="ARBA00004141"/>
    </source>
</evidence>
<evidence type="ECO:0000256" key="2">
    <source>
        <dbReference type="ARBA" id="ARBA00022692"/>
    </source>
</evidence>
<dbReference type="Pfam" id="PF07298">
    <property type="entry name" value="NnrU"/>
    <property type="match status" value="1"/>
</dbReference>